<dbReference type="AlphaFoldDB" id="A0A6L6QAQ7"/>
<dbReference type="Pfam" id="PF00132">
    <property type="entry name" value="Hexapep"/>
    <property type="match status" value="1"/>
</dbReference>
<evidence type="ECO:0000313" key="1">
    <source>
        <dbReference type="EMBL" id="MTW06312.1"/>
    </source>
</evidence>
<comment type="caution">
    <text evidence="1">The sequence shown here is derived from an EMBL/GenBank/DDBJ whole genome shotgun (WGS) entry which is preliminary data.</text>
</comment>
<name>A0A6L6QAQ7_9BURK</name>
<dbReference type="CDD" id="cd04645">
    <property type="entry name" value="LbH_gamma_CA_like"/>
    <property type="match status" value="1"/>
</dbReference>
<dbReference type="PANTHER" id="PTHR13061:SF29">
    <property type="entry name" value="GAMMA CARBONIC ANHYDRASE-LIKE 1, MITOCHONDRIAL-RELATED"/>
    <property type="match status" value="1"/>
</dbReference>
<gene>
    <name evidence="1" type="ORF">GM668_29990</name>
</gene>
<proteinExistence type="predicted"/>
<dbReference type="PANTHER" id="PTHR13061">
    <property type="entry name" value="DYNACTIN SUBUNIT P25"/>
    <property type="match status" value="1"/>
</dbReference>
<dbReference type="InterPro" id="IPR001451">
    <property type="entry name" value="Hexapep"/>
</dbReference>
<sequence length="187" mass="19349">MTTYRYCGIRPQLAADVFLAPGAQVIGDVVLAAGVSIWSNAVLRGDKERIRVGAATNVQDGCVLHTDPGFPLILGADVSIGHNAVLHGCTVGDGTVVGINAVIMNGVVVGRNSLVAAGSVLGSNQHFPDGSLISGNPARVVLELSPEDRSGLLSGTRAYADMARECLQDGVFQRCEPEPLPAAPRHG</sequence>
<organism evidence="1 2">
    <name type="scientific">Pseudoduganella ginsengisoli</name>
    <dbReference type="NCBI Taxonomy" id="1462440"/>
    <lineage>
        <taxon>Bacteria</taxon>
        <taxon>Pseudomonadati</taxon>
        <taxon>Pseudomonadota</taxon>
        <taxon>Betaproteobacteria</taxon>
        <taxon>Burkholderiales</taxon>
        <taxon>Oxalobacteraceae</taxon>
        <taxon>Telluria group</taxon>
        <taxon>Pseudoduganella</taxon>
    </lineage>
</organism>
<dbReference type="InterPro" id="IPR047324">
    <property type="entry name" value="LbH_gamma_CA-like"/>
</dbReference>
<dbReference type="InterPro" id="IPR011004">
    <property type="entry name" value="Trimer_LpxA-like_sf"/>
</dbReference>
<dbReference type="EMBL" id="WNLA01000052">
    <property type="protein sequence ID" value="MTW06312.1"/>
    <property type="molecule type" value="Genomic_DNA"/>
</dbReference>
<reference evidence="1 2" key="1">
    <citation type="submission" date="2019-11" db="EMBL/GenBank/DDBJ databases">
        <title>Type strains purchased from KCTC, JCM and DSMZ.</title>
        <authorList>
            <person name="Lu H."/>
        </authorList>
    </citation>
    <scope>NUCLEOTIDE SEQUENCE [LARGE SCALE GENOMIC DNA]</scope>
    <source>
        <strain evidence="1 2">KCTC 42409</strain>
    </source>
</reference>
<dbReference type="InterPro" id="IPR050484">
    <property type="entry name" value="Transf_Hexapept/Carb_Anhydrase"/>
</dbReference>
<accession>A0A6L6QAQ7</accession>
<dbReference type="SUPFAM" id="SSF51161">
    <property type="entry name" value="Trimeric LpxA-like enzymes"/>
    <property type="match status" value="1"/>
</dbReference>
<evidence type="ECO:0000313" key="2">
    <source>
        <dbReference type="Proteomes" id="UP000484015"/>
    </source>
</evidence>
<dbReference type="Proteomes" id="UP000484015">
    <property type="component" value="Unassembled WGS sequence"/>
</dbReference>
<dbReference type="RefSeq" id="WP_155442644.1">
    <property type="nucleotide sequence ID" value="NZ_WNLA01000052.1"/>
</dbReference>
<dbReference type="OrthoDB" id="9803036at2"/>
<protein>
    <submittedName>
        <fullName evidence="1">Gamma carbonic anhydrase family protein</fullName>
    </submittedName>
</protein>
<keyword evidence="2" id="KW-1185">Reference proteome</keyword>
<dbReference type="Gene3D" id="2.160.10.10">
    <property type="entry name" value="Hexapeptide repeat proteins"/>
    <property type="match status" value="1"/>
</dbReference>